<accession>F8PAE4</accession>
<name>F8PAE4_SERL9</name>
<sequence>MAVRRIEDKGGHITERDDRCRKGMWMCYLGCPNSSLRHCLSLIREGWNLCTALSCHNIASQLVVYKPPKGE</sequence>
<dbReference type="EMBL" id="GL945442">
    <property type="protein sequence ID" value="EGO19783.1"/>
    <property type="molecule type" value="Genomic_DNA"/>
</dbReference>
<dbReference type="KEGG" id="sla:SERLADRAFT_400896"/>
<dbReference type="AlphaFoldDB" id="F8PAE4"/>
<dbReference type="Proteomes" id="UP000008064">
    <property type="component" value="Unassembled WGS sequence"/>
</dbReference>
<dbReference type="GeneID" id="18812062"/>
<dbReference type="HOGENOM" id="CLU_2741616_0_0_1"/>
<proteinExistence type="predicted"/>
<protein>
    <submittedName>
        <fullName evidence="1">Uncharacterized protein</fullName>
    </submittedName>
</protein>
<evidence type="ECO:0000313" key="1">
    <source>
        <dbReference type="EMBL" id="EGO19783.1"/>
    </source>
</evidence>
<organism>
    <name type="scientific">Serpula lacrymans var. lacrymans (strain S7.9)</name>
    <name type="common">Dry rot fungus</name>
    <dbReference type="NCBI Taxonomy" id="578457"/>
    <lineage>
        <taxon>Eukaryota</taxon>
        <taxon>Fungi</taxon>
        <taxon>Dikarya</taxon>
        <taxon>Basidiomycota</taxon>
        <taxon>Agaricomycotina</taxon>
        <taxon>Agaricomycetes</taxon>
        <taxon>Agaricomycetidae</taxon>
        <taxon>Boletales</taxon>
        <taxon>Coniophorineae</taxon>
        <taxon>Serpulaceae</taxon>
        <taxon>Serpula</taxon>
    </lineage>
</organism>
<reference evidence="1" key="1">
    <citation type="submission" date="2011-04" db="EMBL/GenBank/DDBJ databases">
        <title>Evolution of plant cell wall degrading machinery underlies the functional diversity of forest fungi.</title>
        <authorList>
            <consortium name="US DOE Joint Genome Institute (JGI-PGF)"/>
            <person name="Eastwood D.C."/>
            <person name="Floudas D."/>
            <person name="Binder M."/>
            <person name="Majcherczyk A."/>
            <person name="Schneider P."/>
            <person name="Aerts A."/>
            <person name="Asiegbu F.O."/>
            <person name="Baker S.E."/>
            <person name="Barry K."/>
            <person name="Bendiksby M."/>
            <person name="Blumentritt M."/>
            <person name="Coutinho P.M."/>
            <person name="Cullen D."/>
            <person name="Cullen D."/>
            <person name="Gathman A."/>
            <person name="Goodell B."/>
            <person name="Henrissat B."/>
            <person name="Ihrmark K."/>
            <person name="Kauserud H."/>
            <person name="Kohler A."/>
            <person name="LaButti K."/>
            <person name="Lapidus A."/>
            <person name="Lavin J.L."/>
            <person name="Lee Y.-H."/>
            <person name="Lindquist E."/>
            <person name="Lilly W."/>
            <person name="Lucas S."/>
            <person name="Morin E."/>
            <person name="Murat C."/>
            <person name="Oguiza J.A."/>
            <person name="Park J."/>
            <person name="Pisabarro A.G."/>
            <person name="Riley R."/>
            <person name="Rosling A."/>
            <person name="Salamov A."/>
            <person name="Schmidt O."/>
            <person name="Schmutz J."/>
            <person name="Skrede I."/>
            <person name="Stenlid J."/>
            <person name="Wiebenga A."/>
            <person name="Xie X."/>
            <person name="Kues U."/>
            <person name="Hibbett D.S."/>
            <person name="Hoffmeister D."/>
            <person name="Hogberg N."/>
            <person name="Martin F."/>
            <person name="Grigoriev I.V."/>
            <person name="Watkinson S.C."/>
        </authorList>
    </citation>
    <scope>NUCLEOTIDE SEQUENCE</scope>
    <source>
        <strain evidence="1">S7.9</strain>
    </source>
</reference>
<gene>
    <name evidence="1" type="ORF">SERLADRAFT_400896</name>
</gene>
<dbReference type="RefSeq" id="XP_007323218.1">
    <property type="nucleotide sequence ID" value="XM_007323156.1"/>
</dbReference>